<keyword evidence="2" id="KW-1185">Reference proteome</keyword>
<comment type="caution">
    <text evidence="1">The sequence shown here is derived from an EMBL/GenBank/DDBJ whole genome shotgun (WGS) entry which is preliminary data.</text>
</comment>
<dbReference type="EMBL" id="CM023480">
    <property type="protein sequence ID" value="KAH7971235.1"/>
    <property type="molecule type" value="Genomic_DNA"/>
</dbReference>
<evidence type="ECO:0000313" key="1">
    <source>
        <dbReference type="EMBL" id="KAH7971235.1"/>
    </source>
</evidence>
<name>A0ACB8DK35_DERSI</name>
<reference evidence="1" key="1">
    <citation type="submission" date="2020-05" db="EMBL/GenBank/DDBJ databases">
        <title>Large-scale comparative analyses of tick genomes elucidate their genetic diversity and vector capacities.</title>
        <authorList>
            <person name="Jia N."/>
            <person name="Wang J."/>
            <person name="Shi W."/>
            <person name="Du L."/>
            <person name="Sun Y."/>
            <person name="Zhan W."/>
            <person name="Jiang J."/>
            <person name="Wang Q."/>
            <person name="Zhang B."/>
            <person name="Ji P."/>
            <person name="Sakyi L.B."/>
            <person name="Cui X."/>
            <person name="Yuan T."/>
            <person name="Jiang B."/>
            <person name="Yang W."/>
            <person name="Lam T.T.-Y."/>
            <person name="Chang Q."/>
            <person name="Ding S."/>
            <person name="Wang X."/>
            <person name="Zhu J."/>
            <person name="Ruan X."/>
            <person name="Zhao L."/>
            <person name="Wei J."/>
            <person name="Que T."/>
            <person name="Du C."/>
            <person name="Cheng J."/>
            <person name="Dai P."/>
            <person name="Han X."/>
            <person name="Huang E."/>
            <person name="Gao Y."/>
            <person name="Liu J."/>
            <person name="Shao H."/>
            <person name="Ye R."/>
            <person name="Li L."/>
            <person name="Wei W."/>
            <person name="Wang X."/>
            <person name="Wang C."/>
            <person name="Yang T."/>
            <person name="Huo Q."/>
            <person name="Li W."/>
            <person name="Guo W."/>
            <person name="Chen H."/>
            <person name="Zhou L."/>
            <person name="Ni X."/>
            <person name="Tian J."/>
            <person name="Zhou Y."/>
            <person name="Sheng Y."/>
            <person name="Liu T."/>
            <person name="Pan Y."/>
            <person name="Xia L."/>
            <person name="Li J."/>
            <person name="Zhao F."/>
            <person name="Cao W."/>
        </authorList>
    </citation>
    <scope>NUCLEOTIDE SEQUENCE</scope>
    <source>
        <strain evidence="1">Dsil-2018</strain>
    </source>
</reference>
<proteinExistence type="predicted"/>
<accession>A0ACB8DK35</accession>
<organism evidence="1 2">
    <name type="scientific">Dermacentor silvarum</name>
    <name type="common">Tick</name>
    <dbReference type="NCBI Taxonomy" id="543639"/>
    <lineage>
        <taxon>Eukaryota</taxon>
        <taxon>Metazoa</taxon>
        <taxon>Ecdysozoa</taxon>
        <taxon>Arthropoda</taxon>
        <taxon>Chelicerata</taxon>
        <taxon>Arachnida</taxon>
        <taxon>Acari</taxon>
        <taxon>Parasitiformes</taxon>
        <taxon>Ixodida</taxon>
        <taxon>Ixodoidea</taxon>
        <taxon>Ixodidae</taxon>
        <taxon>Rhipicephalinae</taxon>
        <taxon>Dermacentor</taxon>
    </lineage>
</organism>
<protein>
    <submittedName>
        <fullName evidence="1">Uncharacterized protein</fullName>
    </submittedName>
</protein>
<dbReference type="Proteomes" id="UP000821865">
    <property type="component" value="Chromosome 11"/>
</dbReference>
<gene>
    <name evidence="1" type="ORF">HPB49_020665</name>
</gene>
<evidence type="ECO:0000313" key="2">
    <source>
        <dbReference type="Proteomes" id="UP000821865"/>
    </source>
</evidence>
<sequence length="1247" mass="138589">MPLVQHQRGHQRGSLPCSYELRLGTAVHCGDTRSEVNCGELIEEMGLNTSLCEIFLQRLPGNVHVVLATVAEKDLAKMATIDDTIMAAANPSASVANMQVASASALSSNKFLELREEILRHQSFSHLRPRECSRRLATDFYGAPFPRVTGAQPSGRLAAARPTPPLPHGYLLAPLAFPHRRNSPTTAVTRIAQHHYLAIFLLLAGDVSPNPGPPQPTCASCTKRVRDDQAALCCDSCDGWFHRRCVHLTMAQYRKLGSCNDPWLCLICSLPEFCDSLFTDPQPQLPHSPSHCTTSPPSTTPGPPGRPRMALELWYTNCRSVKNKLVDLQSTIAALPANTVILLTETWLDPGVLDGELMDISSHTIFRRDHHGRGGGVLVATPVGISAHRRHDLEHDDLEAIFLELHLPRGTLLVGCVYCPPKLRDRSYRLLDAALSTEATKPYIDVVLIGDFNAHIDWWQHDEPLSSDAADDTLLDTVTTADLHQVCQHPSYSSQGRASFLDLVFVRNISRVTSCEVLPGLTGSDHSAIEISYAATLPRKGHFARTLWHFGRTDLAHMAQLAHLAPWCLTTGSDCSTNFDLWCDFIQAIQADCVPQSTRKARRRRPPWISLDIIKMASHKRALFKRAAQLKCPVTLKKAKDLQRSMKATIQVAHDDYARKIALKAKEDPKLFWSYIKRFQSTSHKPCFMDNAVPVIEPSSIARLFASQFSSTYSSTTSLDPDLLAQEVETRVTTPAASISTISFSHDDLHEAVRFIKPSQNPGPDYIAPSFLKLIYPHVSYSLLLMFQSFMDNAFVPQKWKESFVTPVHKGRGKPTCEMSSYRPVSITSILCKTFERLVNRFIIALLEQNSILASSQHGFRPNRSCETALATVAHYVSSNMDSGTPTDLIQLDLTNAFDTLDHAILVTKAAQAGLQGTLLLWLARFVVGRSQRVYYHGSHSEHYLALSGVPQGSVLGPTLFSLYVNDIPQSNDVLLVQYADDTTILAPVSSCDNSSVHLQDYLTHVSQWASVNHLSISETKSVVLRFHNSKRATSPVYTLEGYVLRNVSSAAILGVTFTPTLDFSLHVSNAVAKARRTLGFVVRTSKPCGPDAFRALYTALVLPRLEYCSSVWNPFQVHLTNMLESVQHRATRTLFTRLGCSREALPRYEARLQRLGWQTLQQRRTVARIGFLCSCLDGSLDDSYISSVVRYSKRTGQPEPMYARTVRHQNSLIPAAVRDFLSAPRHVRTPLPSDRASSRELCKKPP</sequence>